<gene>
    <name evidence="1" type="ORF">O6H91_16G064000</name>
</gene>
<name>A0ACC2BCW0_DIPCM</name>
<dbReference type="Proteomes" id="UP001162992">
    <property type="component" value="Chromosome 16"/>
</dbReference>
<organism evidence="1 2">
    <name type="scientific">Diphasiastrum complanatum</name>
    <name type="common">Issler's clubmoss</name>
    <name type="synonym">Lycopodium complanatum</name>
    <dbReference type="NCBI Taxonomy" id="34168"/>
    <lineage>
        <taxon>Eukaryota</taxon>
        <taxon>Viridiplantae</taxon>
        <taxon>Streptophyta</taxon>
        <taxon>Embryophyta</taxon>
        <taxon>Tracheophyta</taxon>
        <taxon>Lycopodiopsida</taxon>
        <taxon>Lycopodiales</taxon>
        <taxon>Lycopodiaceae</taxon>
        <taxon>Lycopodioideae</taxon>
        <taxon>Diphasiastrum</taxon>
    </lineage>
</organism>
<sequence>MAEAGGVHFIQSQEAWEAKLKEASAEGKMIISNFTATWCRPCKSIAPHFHALSLKHPDIVFLKIDVDQMPDLADEFDVQAMPTFVFTRNGNRIDRLVGANLRDLERKVAGHAAS</sequence>
<proteinExistence type="predicted"/>
<protein>
    <submittedName>
        <fullName evidence="1">Uncharacterized protein</fullName>
    </submittedName>
</protein>
<evidence type="ECO:0000313" key="2">
    <source>
        <dbReference type="Proteomes" id="UP001162992"/>
    </source>
</evidence>
<accession>A0ACC2BCW0</accession>
<dbReference type="EMBL" id="CM055107">
    <property type="protein sequence ID" value="KAJ7527621.1"/>
    <property type="molecule type" value="Genomic_DNA"/>
</dbReference>
<reference evidence="2" key="1">
    <citation type="journal article" date="2024" name="Proc. Natl. Acad. Sci. U.S.A.">
        <title>Extraordinary preservation of gene collinearity over three hundred million years revealed in homosporous lycophytes.</title>
        <authorList>
            <person name="Li C."/>
            <person name="Wickell D."/>
            <person name="Kuo L.Y."/>
            <person name="Chen X."/>
            <person name="Nie B."/>
            <person name="Liao X."/>
            <person name="Peng D."/>
            <person name="Ji J."/>
            <person name="Jenkins J."/>
            <person name="Williams M."/>
            <person name="Shu S."/>
            <person name="Plott C."/>
            <person name="Barry K."/>
            <person name="Rajasekar S."/>
            <person name="Grimwood J."/>
            <person name="Han X."/>
            <person name="Sun S."/>
            <person name="Hou Z."/>
            <person name="He W."/>
            <person name="Dai G."/>
            <person name="Sun C."/>
            <person name="Schmutz J."/>
            <person name="Leebens-Mack J.H."/>
            <person name="Li F.W."/>
            <person name="Wang L."/>
        </authorList>
    </citation>
    <scope>NUCLEOTIDE SEQUENCE [LARGE SCALE GENOMIC DNA]</scope>
    <source>
        <strain evidence="2">cv. PW_Plant_1</strain>
    </source>
</reference>
<comment type="caution">
    <text evidence="1">The sequence shown here is derived from an EMBL/GenBank/DDBJ whole genome shotgun (WGS) entry which is preliminary data.</text>
</comment>
<evidence type="ECO:0000313" key="1">
    <source>
        <dbReference type="EMBL" id="KAJ7527621.1"/>
    </source>
</evidence>
<keyword evidence="2" id="KW-1185">Reference proteome</keyword>